<comment type="caution">
    <text evidence="3">The sequence shown here is derived from an EMBL/GenBank/DDBJ whole genome shotgun (WGS) entry which is preliminary data.</text>
</comment>
<dbReference type="InterPro" id="IPR029063">
    <property type="entry name" value="SAM-dependent_MTases_sf"/>
</dbReference>
<feature type="non-terminal residue" evidence="3">
    <location>
        <position position="1"/>
    </location>
</feature>
<sequence length="126" mass="13955">IRPSSGKNNQTQSVKEPFHTLTEKARLGLVTIRGEDYQIVDIGMRMLVPRELFRAQGFPEDYIIDPEFSKMTGEDFFDIAGIQVDLASRLTKTAQIKMVGNSVCPPVPEALVRANFGGADRAEEVA</sequence>
<name>X0V3B7_9ZZZZ</name>
<evidence type="ECO:0000256" key="2">
    <source>
        <dbReference type="ARBA" id="ARBA00022679"/>
    </source>
</evidence>
<gene>
    <name evidence="3" type="ORF">S01H1_41307</name>
</gene>
<reference evidence="3" key="1">
    <citation type="journal article" date="2014" name="Front. Microbiol.">
        <title>High frequency of phylogenetically diverse reductive dehalogenase-homologous genes in deep subseafloor sedimentary metagenomes.</title>
        <authorList>
            <person name="Kawai M."/>
            <person name="Futagami T."/>
            <person name="Toyoda A."/>
            <person name="Takaki Y."/>
            <person name="Nishi S."/>
            <person name="Hori S."/>
            <person name="Arai W."/>
            <person name="Tsubouchi T."/>
            <person name="Morono Y."/>
            <person name="Uchiyama I."/>
            <person name="Ito T."/>
            <person name="Fujiyama A."/>
            <person name="Inagaki F."/>
            <person name="Takami H."/>
        </authorList>
    </citation>
    <scope>NUCLEOTIDE SEQUENCE</scope>
    <source>
        <strain evidence="3">Expedition CK06-06</strain>
    </source>
</reference>
<organism evidence="3">
    <name type="scientific">marine sediment metagenome</name>
    <dbReference type="NCBI Taxonomy" id="412755"/>
    <lineage>
        <taxon>unclassified sequences</taxon>
        <taxon>metagenomes</taxon>
        <taxon>ecological metagenomes</taxon>
    </lineage>
</organism>
<accession>X0V3B7</accession>
<dbReference type="AlphaFoldDB" id="X0V3B7"/>
<dbReference type="EMBL" id="BARS01026195">
    <property type="protein sequence ID" value="GAG12600.1"/>
    <property type="molecule type" value="Genomic_DNA"/>
</dbReference>
<protein>
    <recommendedName>
        <fullName evidence="4">DNA (cytosine-5-)-methyltransferase</fullName>
    </recommendedName>
</protein>
<keyword evidence="1" id="KW-0489">Methyltransferase</keyword>
<dbReference type="Gene3D" id="3.90.120.10">
    <property type="entry name" value="DNA Methylase, subunit A, domain 2"/>
    <property type="match status" value="1"/>
</dbReference>
<proteinExistence type="predicted"/>
<dbReference type="InterPro" id="IPR001525">
    <property type="entry name" value="C5_MeTfrase"/>
</dbReference>
<evidence type="ECO:0008006" key="4">
    <source>
        <dbReference type="Google" id="ProtNLM"/>
    </source>
</evidence>
<dbReference type="GO" id="GO:0032259">
    <property type="term" value="P:methylation"/>
    <property type="evidence" value="ECO:0007669"/>
    <property type="project" value="UniProtKB-KW"/>
</dbReference>
<keyword evidence="2" id="KW-0808">Transferase</keyword>
<evidence type="ECO:0000256" key="1">
    <source>
        <dbReference type="ARBA" id="ARBA00022603"/>
    </source>
</evidence>
<dbReference type="GO" id="GO:0008168">
    <property type="term" value="F:methyltransferase activity"/>
    <property type="evidence" value="ECO:0007669"/>
    <property type="project" value="UniProtKB-KW"/>
</dbReference>
<dbReference type="Pfam" id="PF00145">
    <property type="entry name" value="DNA_methylase"/>
    <property type="match status" value="1"/>
</dbReference>
<evidence type="ECO:0000313" key="3">
    <source>
        <dbReference type="EMBL" id="GAG12600.1"/>
    </source>
</evidence>
<dbReference type="SUPFAM" id="SSF53335">
    <property type="entry name" value="S-adenosyl-L-methionine-dependent methyltransferases"/>
    <property type="match status" value="1"/>
</dbReference>